<dbReference type="Pfam" id="PF07883">
    <property type="entry name" value="Cupin_2"/>
    <property type="match status" value="2"/>
</dbReference>
<sequence>MKYPPIHIKDVPIAKMESKDGWNISEFKLPITGESGSSTTVFHSIFKPGSTHSKHLHSRCPEIAMYLRGHGVVGQGSGRTNVRAGHFRLMPANSEHFFHNETQDSDAEVIGFYLGAKDVEDTGYEYCGPVTDNDLNTQRVGFSEGILVHIDDIEPEKMDEGDGWSITDFRLPISKKNGSTTTVFNAKFMPKAIHKKHMHTNCEEIYYIVSGKGIAGAGGERTEIEAGHFHYIPAGVEHWLYNTSDTEPIHAVGLYIGSGSVEETGYVYLGDVTEEDLS</sequence>
<dbReference type="PANTHER" id="PTHR43346:SF1">
    <property type="entry name" value="QUERCETIN 2,3-DIOXYGENASE-RELATED"/>
    <property type="match status" value="1"/>
</dbReference>
<reference evidence="2 3" key="1">
    <citation type="journal article" date="2018" name="Microbiome">
        <title>Fine metagenomic profile of the Mediterranean stratified and mixed water columns revealed by assembly and recruitment.</title>
        <authorList>
            <person name="Haro-Moreno J.M."/>
            <person name="Lopez-Perez M."/>
            <person name="De La Torre J.R."/>
            <person name="Picazo A."/>
            <person name="Camacho A."/>
            <person name="Rodriguez-Valera F."/>
        </authorList>
    </citation>
    <scope>NUCLEOTIDE SEQUENCE [LARGE SCALE GENOMIC DNA]</scope>
    <source>
        <strain evidence="2">MED-G57</strain>
    </source>
</reference>
<dbReference type="Gene3D" id="2.60.120.10">
    <property type="entry name" value="Jelly Rolls"/>
    <property type="match status" value="1"/>
</dbReference>
<name>A0A368DMS7_9PROT</name>
<dbReference type="PANTHER" id="PTHR43346">
    <property type="entry name" value="LIGAND BINDING DOMAIN PROTEIN, PUTATIVE (AFU_ORTHOLOGUE AFUA_6G14370)-RELATED"/>
    <property type="match status" value="1"/>
</dbReference>
<organism evidence="2 3">
    <name type="scientific">PS1 clade bacterium</name>
    <dbReference type="NCBI Taxonomy" id="2175152"/>
    <lineage>
        <taxon>Bacteria</taxon>
        <taxon>Pseudomonadati</taxon>
        <taxon>Pseudomonadota</taxon>
        <taxon>Alphaproteobacteria</taxon>
        <taxon>PS1 clade</taxon>
    </lineage>
</organism>
<dbReference type="Proteomes" id="UP000253570">
    <property type="component" value="Unassembled WGS sequence"/>
</dbReference>
<dbReference type="CDD" id="cd02208">
    <property type="entry name" value="cupin_RmlC-like"/>
    <property type="match status" value="1"/>
</dbReference>
<proteinExistence type="predicted"/>
<dbReference type="EMBL" id="QOQD01000013">
    <property type="protein sequence ID" value="RCL72521.1"/>
    <property type="molecule type" value="Genomic_DNA"/>
</dbReference>
<protein>
    <submittedName>
        <fullName evidence="2">Cupin domain-containing protein</fullName>
    </submittedName>
</protein>
<evidence type="ECO:0000259" key="1">
    <source>
        <dbReference type="Pfam" id="PF07883"/>
    </source>
</evidence>
<feature type="domain" description="Cupin type-2" evidence="1">
    <location>
        <begin position="187"/>
        <end position="250"/>
    </location>
</feature>
<dbReference type="InterPro" id="IPR014710">
    <property type="entry name" value="RmlC-like_jellyroll"/>
</dbReference>
<dbReference type="SUPFAM" id="SSF51182">
    <property type="entry name" value="RmlC-like cupins"/>
    <property type="match status" value="2"/>
</dbReference>
<dbReference type="InterPro" id="IPR052538">
    <property type="entry name" value="Flavonoid_dioxygenase-like"/>
</dbReference>
<gene>
    <name evidence="2" type="ORF">DBW71_05190</name>
</gene>
<feature type="domain" description="Cupin type-2" evidence="1">
    <location>
        <begin position="44"/>
        <end position="110"/>
    </location>
</feature>
<dbReference type="AlphaFoldDB" id="A0A368DMS7"/>
<evidence type="ECO:0000313" key="2">
    <source>
        <dbReference type="EMBL" id="RCL72521.1"/>
    </source>
</evidence>
<comment type="caution">
    <text evidence="2">The sequence shown here is derived from an EMBL/GenBank/DDBJ whole genome shotgun (WGS) entry which is preliminary data.</text>
</comment>
<evidence type="ECO:0000313" key="3">
    <source>
        <dbReference type="Proteomes" id="UP000253570"/>
    </source>
</evidence>
<accession>A0A368DMS7</accession>
<dbReference type="InterPro" id="IPR013096">
    <property type="entry name" value="Cupin_2"/>
</dbReference>
<dbReference type="InterPro" id="IPR011051">
    <property type="entry name" value="RmlC_Cupin_sf"/>
</dbReference>